<name>A0A2R7YSU3_9ACTN</name>
<feature type="transmembrane region" description="Helical" evidence="1">
    <location>
        <begin position="21"/>
        <end position="44"/>
    </location>
</feature>
<gene>
    <name evidence="3" type="ORF">C7S10_19085</name>
</gene>
<dbReference type="OrthoDB" id="4869119at2"/>
<comment type="caution">
    <text evidence="3">The sequence shown here is derived from an EMBL/GenBank/DDBJ whole genome shotgun (WGS) entry which is preliminary data.</text>
</comment>
<evidence type="ECO:0000256" key="1">
    <source>
        <dbReference type="SAM" id="Phobius"/>
    </source>
</evidence>
<protein>
    <recommendedName>
        <fullName evidence="2">TadE-like domain-containing protein</fullName>
    </recommendedName>
</protein>
<dbReference type="Pfam" id="PF07811">
    <property type="entry name" value="TadE"/>
    <property type="match status" value="1"/>
</dbReference>
<organism evidence="3 4">
    <name type="scientific">Nocardioides currus</name>
    <dbReference type="NCBI Taxonomy" id="2133958"/>
    <lineage>
        <taxon>Bacteria</taxon>
        <taxon>Bacillati</taxon>
        <taxon>Actinomycetota</taxon>
        <taxon>Actinomycetes</taxon>
        <taxon>Propionibacteriales</taxon>
        <taxon>Nocardioidaceae</taxon>
        <taxon>Nocardioides</taxon>
    </lineage>
</organism>
<keyword evidence="1" id="KW-1133">Transmembrane helix</keyword>
<accession>A0A2R7YSU3</accession>
<dbReference type="EMBL" id="PYXZ01000010">
    <property type="protein sequence ID" value="PUA79477.1"/>
    <property type="molecule type" value="Genomic_DNA"/>
</dbReference>
<dbReference type="AlphaFoldDB" id="A0A2R7YSU3"/>
<evidence type="ECO:0000313" key="4">
    <source>
        <dbReference type="Proteomes" id="UP000244867"/>
    </source>
</evidence>
<keyword evidence="1" id="KW-0472">Membrane</keyword>
<evidence type="ECO:0000259" key="2">
    <source>
        <dbReference type="Pfam" id="PF07811"/>
    </source>
</evidence>
<sequence>MTSQQRGIGRISRRSKRRDERGSVAIEAAIGVPAFGLFIAMIILGGRVEIAKQSVEAAAFEAARSASIERTQGEAITAGRSAAADSLSDQGLQCTTTSVTVNAGGFNAPLGTTAQVTATVTCHVNLSDLAIPGLPGTRTITATASSPIDAYRERR</sequence>
<reference evidence="3 4" key="1">
    <citation type="submission" date="2018-03" db="EMBL/GenBank/DDBJ databases">
        <authorList>
            <person name="Keele B.F."/>
        </authorList>
    </citation>
    <scope>NUCLEOTIDE SEQUENCE [LARGE SCALE GENOMIC DNA]</scope>
    <source>
        <strain evidence="3 4">IB-3</strain>
    </source>
</reference>
<feature type="domain" description="TadE-like" evidence="2">
    <location>
        <begin position="22"/>
        <end position="64"/>
    </location>
</feature>
<dbReference type="RefSeq" id="WP_108346047.1">
    <property type="nucleotide sequence ID" value="NZ_PYXZ01000010.1"/>
</dbReference>
<dbReference type="Proteomes" id="UP000244867">
    <property type="component" value="Unassembled WGS sequence"/>
</dbReference>
<dbReference type="InterPro" id="IPR012495">
    <property type="entry name" value="TadE-like_dom"/>
</dbReference>
<keyword evidence="4" id="KW-1185">Reference proteome</keyword>
<keyword evidence="1" id="KW-0812">Transmembrane</keyword>
<evidence type="ECO:0000313" key="3">
    <source>
        <dbReference type="EMBL" id="PUA79477.1"/>
    </source>
</evidence>
<proteinExistence type="predicted"/>